<dbReference type="SMART" id="SM00651">
    <property type="entry name" value="Sm"/>
    <property type="match status" value="1"/>
</dbReference>
<dbReference type="InterPro" id="IPR034105">
    <property type="entry name" value="Lsm3"/>
</dbReference>
<name>A0A3Q3G956_9LABR</name>
<dbReference type="InterPro" id="IPR040002">
    <property type="entry name" value="Sm-like_LSM3"/>
</dbReference>
<dbReference type="GO" id="GO:0003723">
    <property type="term" value="F:RNA binding"/>
    <property type="evidence" value="ECO:0007669"/>
    <property type="project" value="UniProtKB-UniRule"/>
</dbReference>
<comment type="subunit">
    <text evidence="10">Component of the precatalytic spliceosome (spliceosome B complex). Component of the U4/U6-U5 tri-snRNP complex, a building block of the precatalytic spliceosome (spliceosome B complex). The U4/U6-U5 tri-snRNP complex is composed of the U4, U6 and U5 snRNAs and at least PRPF3, PRPF4, PRPF6, PRPF8, PRPF31, SNRNP200, TXNL4A, SNRNP40, SNRPB, SNRPD1, SNRPD2, SNRPD3, SNRPE, SNRPF, SNRPG, DDX23, CD2BP2, PPIH, SNU13, EFTUD2, SART1 and USP39, plus LSM2, LSM3, LSM4, LSM5, LSM6, LSM7 and LSM8. LSM2, LSM3, LSM4, LSM5, LSM6, LSM7 and LSM8 form a heptameric, ring-shaped subcomplex (the LSM2-8 complex) that is part of the U4/U6-U5 tri-snRNP complex and the precatalytic spliceosome.</text>
</comment>
<dbReference type="Gene3D" id="2.30.30.100">
    <property type="match status" value="1"/>
</dbReference>
<reference evidence="14" key="2">
    <citation type="submission" date="2025-09" db="UniProtKB">
        <authorList>
            <consortium name="Ensembl"/>
        </authorList>
    </citation>
    <scope>IDENTIFICATION</scope>
</reference>
<dbReference type="Pfam" id="PF01423">
    <property type="entry name" value="LSM"/>
    <property type="match status" value="1"/>
</dbReference>
<dbReference type="InterPro" id="IPR047575">
    <property type="entry name" value="Sm"/>
</dbReference>
<evidence type="ECO:0000256" key="1">
    <source>
        <dbReference type="ARBA" id="ARBA00004123"/>
    </source>
</evidence>
<gene>
    <name evidence="12" type="primary">LSM3</name>
</gene>
<evidence type="ECO:0000256" key="10">
    <source>
        <dbReference type="ARBA" id="ARBA00063389"/>
    </source>
</evidence>
<feature type="domain" description="Sm" evidence="13">
    <location>
        <begin position="16"/>
        <end position="91"/>
    </location>
</feature>
<dbReference type="FunCoup" id="A0A3Q3G956">
    <property type="interactions" value="1256"/>
</dbReference>
<evidence type="ECO:0000256" key="8">
    <source>
        <dbReference type="ARBA" id="ARBA00023274"/>
    </source>
</evidence>
<evidence type="ECO:0000256" key="6">
    <source>
        <dbReference type="ARBA" id="ARBA00023187"/>
    </source>
</evidence>
<evidence type="ECO:0000313" key="14">
    <source>
        <dbReference type="Ensembl" id="ENSLBEP00000028089.1"/>
    </source>
</evidence>
<evidence type="ECO:0000256" key="3">
    <source>
        <dbReference type="ARBA" id="ARBA00022664"/>
    </source>
</evidence>
<accession>A0A3Q3G956</accession>
<sequence length="139" mass="16634">MADEVEQQPTTNTVEEPLDLIRLSLDERIYVKMRNDRELRGRLHAYDQHLNMILGDVEETVTTVEIDEETYEELYKSTKRNIPMLSRSEAGFKHRHHPSRVPMSAPSYHDHEVRYDLQLSRQTNKKDFWTEGRFTFYFS</sequence>
<keyword evidence="3 12" id="KW-0507">mRNA processing</keyword>
<dbReference type="GO" id="GO:0000398">
    <property type="term" value="P:mRNA splicing, via spliceosome"/>
    <property type="evidence" value="ECO:0007669"/>
    <property type="project" value="UniProtKB-UniRule"/>
</dbReference>
<keyword evidence="6 12" id="KW-0508">mRNA splicing</keyword>
<protein>
    <recommendedName>
        <fullName evidence="11 12">U6 snRNA-associated Sm-like protein LSm3</fullName>
    </recommendedName>
</protein>
<evidence type="ECO:0000259" key="13">
    <source>
        <dbReference type="PROSITE" id="PS52002"/>
    </source>
</evidence>
<keyword evidence="5 12" id="KW-0694">RNA-binding</keyword>
<comment type="function">
    <text evidence="12">Binds specifically to the 3'-terminal U-tract of U6 snRNA.</text>
</comment>
<dbReference type="PROSITE" id="PS52002">
    <property type="entry name" value="SM"/>
    <property type="match status" value="1"/>
</dbReference>
<dbReference type="AlphaFoldDB" id="A0A3Q3G956"/>
<dbReference type="InterPro" id="IPR010920">
    <property type="entry name" value="LSM_dom_sf"/>
</dbReference>
<dbReference type="GO" id="GO:0005688">
    <property type="term" value="C:U6 snRNP"/>
    <property type="evidence" value="ECO:0007669"/>
    <property type="project" value="UniProtKB-UniRule"/>
</dbReference>
<dbReference type="SUPFAM" id="SSF50182">
    <property type="entry name" value="Sm-like ribonucleoproteins"/>
    <property type="match status" value="1"/>
</dbReference>
<dbReference type="InParanoid" id="A0A3Q3G956"/>
<dbReference type="FunFam" id="2.30.30.100:FF:000007">
    <property type="entry name" value="U6 snRNA-associated Sm-like protein LSm3"/>
    <property type="match status" value="1"/>
</dbReference>
<comment type="subcellular location">
    <subcellularLocation>
        <location evidence="1 12">Nucleus</location>
    </subcellularLocation>
</comment>
<dbReference type="CDD" id="cd01730">
    <property type="entry name" value="LSm3"/>
    <property type="match status" value="1"/>
</dbReference>
<comment type="subunit">
    <text evidence="12">LSm subunits form a heteromer with a doughnut shape.</text>
</comment>
<proteinExistence type="inferred from homology"/>
<dbReference type="Proteomes" id="UP000261660">
    <property type="component" value="Unplaced"/>
</dbReference>
<dbReference type="GeneTree" id="ENSGT00390000013951"/>
<evidence type="ECO:0000256" key="12">
    <source>
        <dbReference type="RuleBase" id="RU365046"/>
    </source>
</evidence>
<dbReference type="Ensembl" id="ENSLBET00000029421.1">
    <property type="protein sequence ID" value="ENSLBEP00000028089.1"/>
    <property type="gene ID" value="ENSLBEG00000021292.1"/>
</dbReference>
<evidence type="ECO:0000256" key="5">
    <source>
        <dbReference type="ARBA" id="ARBA00022884"/>
    </source>
</evidence>
<dbReference type="PANTHER" id="PTHR13110">
    <property type="entry name" value="U6 SNRNA-ASSOCIATED SM-LIKE PROTEIN LSM3"/>
    <property type="match status" value="1"/>
</dbReference>
<organism evidence="14 15">
    <name type="scientific">Labrus bergylta</name>
    <name type="common">ballan wrasse</name>
    <dbReference type="NCBI Taxonomy" id="56723"/>
    <lineage>
        <taxon>Eukaryota</taxon>
        <taxon>Metazoa</taxon>
        <taxon>Chordata</taxon>
        <taxon>Craniata</taxon>
        <taxon>Vertebrata</taxon>
        <taxon>Euteleostomi</taxon>
        <taxon>Actinopterygii</taxon>
        <taxon>Neopterygii</taxon>
        <taxon>Teleostei</taxon>
        <taxon>Neoteleostei</taxon>
        <taxon>Acanthomorphata</taxon>
        <taxon>Eupercaria</taxon>
        <taxon>Labriformes</taxon>
        <taxon>Labridae</taxon>
        <taxon>Labrus</taxon>
    </lineage>
</organism>
<evidence type="ECO:0000256" key="11">
    <source>
        <dbReference type="ARBA" id="ARBA00067758"/>
    </source>
</evidence>
<dbReference type="GO" id="GO:0120115">
    <property type="term" value="C:Lsm2-8 complex"/>
    <property type="evidence" value="ECO:0007669"/>
    <property type="project" value="UniProtKB-ARBA"/>
</dbReference>
<reference evidence="14" key="1">
    <citation type="submission" date="2025-08" db="UniProtKB">
        <authorList>
            <consortium name="Ensembl"/>
        </authorList>
    </citation>
    <scope>IDENTIFICATION</scope>
</reference>
<dbReference type="InterPro" id="IPR001163">
    <property type="entry name" value="Sm_dom_euk/arc"/>
</dbReference>
<dbReference type="STRING" id="56723.ENSLBEP00000028089"/>
<comment type="function">
    <text evidence="9">Plays a role in pre-mRNA splicing as component of the U4/U6-U5 tri-snRNP complex that is involved in spliceosome assembly, and as component of the precatalytic spliceosome (spliceosome B complex). The heptameric LSM2-8 complex binds specifically to the 3'-terminal U-tract of U6 snRNA.</text>
</comment>
<evidence type="ECO:0000256" key="7">
    <source>
        <dbReference type="ARBA" id="ARBA00023242"/>
    </source>
</evidence>
<evidence type="ECO:0000256" key="4">
    <source>
        <dbReference type="ARBA" id="ARBA00022728"/>
    </source>
</evidence>
<keyword evidence="7 12" id="KW-0539">Nucleus</keyword>
<evidence type="ECO:0000256" key="2">
    <source>
        <dbReference type="ARBA" id="ARBA00006850"/>
    </source>
</evidence>
<evidence type="ECO:0000313" key="15">
    <source>
        <dbReference type="Proteomes" id="UP000261660"/>
    </source>
</evidence>
<keyword evidence="8 12" id="KW-0687">Ribonucleoprotein</keyword>
<evidence type="ECO:0000256" key="9">
    <source>
        <dbReference type="ARBA" id="ARBA00056431"/>
    </source>
</evidence>
<dbReference type="GO" id="GO:0005681">
    <property type="term" value="C:spliceosomal complex"/>
    <property type="evidence" value="ECO:0007669"/>
    <property type="project" value="UniProtKB-KW"/>
</dbReference>
<keyword evidence="15" id="KW-1185">Reference proteome</keyword>
<dbReference type="GO" id="GO:0046540">
    <property type="term" value="C:U4/U6 x U5 tri-snRNP complex"/>
    <property type="evidence" value="ECO:0007669"/>
    <property type="project" value="UniProtKB-UniRule"/>
</dbReference>
<comment type="similarity">
    <text evidence="2 12">Belongs to the snRNP Sm proteins family.</text>
</comment>
<keyword evidence="4 12" id="KW-0747">Spliceosome</keyword>